<dbReference type="KEGG" id="llh:I41_41470"/>
<feature type="signal peptide" evidence="6">
    <location>
        <begin position="1"/>
        <end position="35"/>
    </location>
</feature>
<dbReference type="InterPro" id="IPR013766">
    <property type="entry name" value="Thioredoxin_domain"/>
</dbReference>
<dbReference type="SUPFAM" id="SSF52833">
    <property type="entry name" value="Thioredoxin-like"/>
    <property type="match status" value="1"/>
</dbReference>
<feature type="chain" id="PRO_5021906089" description="Thioredoxin domain-containing protein" evidence="6">
    <location>
        <begin position="36"/>
        <end position="307"/>
    </location>
</feature>
<evidence type="ECO:0000313" key="9">
    <source>
        <dbReference type="Proteomes" id="UP000317909"/>
    </source>
</evidence>
<evidence type="ECO:0000256" key="3">
    <source>
        <dbReference type="PIRSR" id="PIRSR603782-1"/>
    </source>
</evidence>
<keyword evidence="4" id="KW-1015">Disulfide bond</keyword>
<dbReference type="PANTHER" id="PTHR12151">
    <property type="entry name" value="ELECTRON TRANSPORT PROTIN SCO1/SENC FAMILY MEMBER"/>
    <property type="match status" value="1"/>
</dbReference>
<feature type="disulfide bond" description="Redox-active" evidence="4">
    <location>
        <begin position="100"/>
        <end position="104"/>
    </location>
</feature>
<keyword evidence="6" id="KW-0732">Signal</keyword>
<keyword evidence="5" id="KW-0812">Transmembrane</keyword>
<evidence type="ECO:0000256" key="1">
    <source>
        <dbReference type="ARBA" id="ARBA00010996"/>
    </source>
</evidence>
<name>A0A517U2W2_9BACT</name>
<feature type="domain" description="Thioredoxin" evidence="7">
    <location>
        <begin position="59"/>
        <end position="231"/>
    </location>
</feature>
<dbReference type="OrthoDB" id="9786756at2"/>
<keyword evidence="5" id="KW-0472">Membrane</keyword>
<dbReference type="RefSeq" id="WP_145434655.1">
    <property type="nucleotide sequence ID" value="NZ_CP036339.1"/>
</dbReference>
<evidence type="ECO:0000259" key="7">
    <source>
        <dbReference type="PROSITE" id="PS51352"/>
    </source>
</evidence>
<feature type="binding site" evidence="3">
    <location>
        <position position="100"/>
    </location>
    <ligand>
        <name>Cu cation</name>
        <dbReference type="ChEBI" id="CHEBI:23378"/>
    </ligand>
</feature>
<dbReference type="InterPro" id="IPR003782">
    <property type="entry name" value="SCO1/SenC"/>
</dbReference>
<gene>
    <name evidence="8" type="ORF">I41_41470</name>
</gene>
<dbReference type="Gene3D" id="3.40.30.10">
    <property type="entry name" value="Glutaredoxin"/>
    <property type="match status" value="1"/>
</dbReference>
<protein>
    <recommendedName>
        <fullName evidence="7">Thioredoxin domain-containing protein</fullName>
    </recommendedName>
</protein>
<dbReference type="CDD" id="cd02968">
    <property type="entry name" value="SCO"/>
    <property type="match status" value="1"/>
</dbReference>
<keyword evidence="2 3" id="KW-0186">Copper</keyword>
<dbReference type="Pfam" id="PF02630">
    <property type="entry name" value="SCO1-SenC"/>
    <property type="match status" value="1"/>
</dbReference>
<keyword evidence="9" id="KW-1185">Reference proteome</keyword>
<evidence type="ECO:0000256" key="5">
    <source>
        <dbReference type="SAM" id="Phobius"/>
    </source>
</evidence>
<evidence type="ECO:0000256" key="4">
    <source>
        <dbReference type="PIRSR" id="PIRSR603782-2"/>
    </source>
</evidence>
<feature type="binding site" evidence="3">
    <location>
        <position position="194"/>
    </location>
    <ligand>
        <name>Cu cation</name>
        <dbReference type="ChEBI" id="CHEBI:23378"/>
    </ligand>
</feature>
<dbReference type="Proteomes" id="UP000317909">
    <property type="component" value="Chromosome"/>
</dbReference>
<evidence type="ECO:0000313" key="8">
    <source>
        <dbReference type="EMBL" id="QDT74943.1"/>
    </source>
</evidence>
<dbReference type="GO" id="GO:0046872">
    <property type="term" value="F:metal ion binding"/>
    <property type="evidence" value="ECO:0007669"/>
    <property type="project" value="UniProtKB-KW"/>
</dbReference>
<keyword evidence="5" id="KW-1133">Transmembrane helix</keyword>
<feature type="binding site" evidence="3">
    <location>
        <position position="104"/>
    </location>
    <ligand>
        <name>Cu cation</name>
        <dbReference type="ChEBI" id="CHEBI:23378"/>
    </ligand>
</feature>
<organism evidence="8 9">
    <name type="scientific">Lacipirellula limnantheis</name>
    <dbReference type="NCBI Taxonomy" id="2528024"/>
    <lineage>
        <taxon>Bacteria</taxon>
        <taxon>Pseudomonadati</taxon>
        <taxon>Planctomycetota</taxon>
        <taxon>Planctomycetia</taxon>
        <taxon>Pirellulales</taxon>
        <taxon>Lacipirellulaceae</taxon>
        <taxon>Lacipirellula</taxon>
    </lineage>
</organism>
<evidence type="ECO:0000256" key="6">
    <source>
        <dbReference type="SAM" id="SignalP"/>
    </source>
</evidence>
<proteinExistence type="inferred from homology"/>
<comment type="similarity">
    <text evidence="1">Belongs to the SCO1/2 family.</text>
</comment>
<dbReference type="PROSITE" id="PS51352">
    <property type="entry name" value="THIOREDOXIN_2"/>
    <property type="match status" value="1"/>
</dbReference>
<dbReference type="AlphaFoldDB" id="A0A517U2W2"/>
<keyword evidence="3" id="KW-0479">Metal-binding</keyword>
<reference evidence="8 9" key="1">
    <citation type="submission" date="2019-02" db="EMBL/GenBank/DDBJ databases">
        <title>Deep-cultivation of Planctomycetes and their phenomic and genomic characterization uncovers novel biology.</title>
        <authorList>
            <person name="Wiegand S."/>
            <person name="Jogler M."/>
            <person name="Boedeker C."/>
            <person name="Pinto D."/>
            <person name="Vollmers J."/>
            <person name="Rivas-Marin E."/>
            <person name="Kohn T."/>
            <person name="Peeters S.H."/>
            <person name="Heuer A."/>
            <person name="Rast P."/>
            <person name="Oberbeckmann S."/>
            <person name="Bunk B."/>
            <person name="Jeske O."/>
            <person name="Meyerdierks A."/>
            <person name="Storesund J.E."/>
            <person name="Kallscheuer N."/>
            <person name="Luecker S."/>
            <person name="Lage O.M."/>
            <person name="Pohl T."/>
            <person name="Merkel B.J."/>
            <person name="Hornburger P."/>
            <person name="Mueller R.-W."/>
            <person name="Bruemmer F."/>
            <person name="Labrenz M."/>
            <person name="Spormann A.M."/>
            <person name="Op den Camp H."/>
            <person name="Overmann J."/>
            <person name="Amann R."/>
            <person name="Jetten M.S.M."/>
            <person name="Mascher T."/>
            <person name="Medema M.H."/>
            <person name="Devos D.P."/>
            <person name="Kaster A.-K."/>
            <person name="Ovreas L."/>
            <person name="Rohde M."/>
            <person name="Galperin M.Y."/>
            <person name="Jogler C."/>
        </authorList>
    </citation>
    <scope>NUCLEOTIDE SEQUENCE [LARGE SCALE GENOMIC DNA]</scope>
    <source>
        <strain evidence="8 9">I41</strain>
    </source>
</reference>
<feature type="transmembrane region" description="Helical" evidence="5">
    <location>
        <begin position="254"/>
        <end position="281"/>
    </location>
</feature>
<sequence length="307" mass="33269" precursor="true">MTNRPPHTTRTQRTIGMVASATMLALTLGVAPLRAASDEELSPMLMSPDAVAIKEVQFHQRLDNQVDVNAKFTNSDGKETTIAECMDGKPTVFVLAYYRCPRLCNMVLNGVAKVLQAIDFEAGKDFNVVVVSFDATDTIEIAADKKNSVVHAFNREGDPTGWNFLIGDQQTVKAAAESVGFQYVYDKKSGEYAHASGIVLLTPEGRVSRYFYGIDYPTRDVRLGLVEASQGQIGSPVDELLLLCLHYDPTNGKYGLAILNLVRAGGILTVAVMIGFIGFSIRKDYRVQAKVNSIEATGSAGGHIPSS</sequence>
<evidence type="ECO:0000256" key="2">
    <source>
        <dbReference type="ARBA" id="ARBA00023008"/>
    </source>
</evidence>
<dbReference type="InterPro" id="IPR036249">
    <property type="entry name" value="Thioredoxin-like_sf"/>
</dbReference>
<accession>A0A517U2W2</accession>
<dbReference type="PANTHER" id="PTHR12151:SF8">
    <property type="entry name" value="THIOREDOXIN DOMAIN-CONTAINING PROTEIN"/>
    <property type="match status" value="1"/>
</dbReference>
<dbReference type="EMBL" id="CP036339">
    <property type="protein sequence ID" value="QDT74943.1"/>
    <property type="molecule type" value="Genomic_DNA"/>
</dbReference>